<keyword evidence="2" id="KW-1133">Transmembrane helix</keyword>
<feature type="compositionally biased region" description="Pro residues" evidence="1">
    <location>
        <begin position="209"/>
        <end position="220"/>
    </location>
</feature>
<feature type="region of interest" description="Disordered" evidence="1">
    <location>
        <begin position="181"/>
        <end position="222"/>
    </location>
</feature>
<feature type="transmembrane region" description="Helical" evidence="2">
    <location>
        <begin position="359"/>
        <end position="377"/>
    </location>
</feature>
<evidence type="ECO:0000256" key="2">
    <source>
        <dbReference type="SAM" id="Phobius"/>
    </source>
</evidence>
<keyword evidence="2" id="KW-0812">Transmembrane</keyword>
<comment type="caution">
    <text evidence="3">The sequence shown here is derived from an EMBL/GenBank/DDBJ whole genome shotgun (WGS) entry which is preliminary data.</text>
</comment>
<name>A0AAD3SMP1_NEPGR</name>
<organism evidence="3 4">
    <name type="scientific">Nepenthes gracilis</name>
    <name type="common">Slender pitcher plant</name>
    <dbReference type="NCBI Taxonomy" id="150966"/>
    <lineage>
        <taxon>Eukaryota</taxon>
        <taxon>Viridiplantae</taxon>
        <taxon>Streptophyta</taxon>
        <taxon>Embryophyta</taxon>
        <taxon>Tracheophyta</taxon>
        <taxon>Spermatophyta</taxon>
        <taxon>Magnoliopsida</taxon>
        <taxon>eudicotyledons</taxon>
        <taxon>Gunneridae</taxon>
        <taxon>Pentapetalae</taxon>
        <taxon>Caryophyllales</taxon>
        <taxon>Nepenthaceae</taxon>
        <taxon>Nepenthes</taxon>
    </lineage>
</organism>
<protein>
    <submittedName>
        <fullName evidence="3">Uncharacterized protein</fullName>
    </submittedName>
</protein>
<evidence type="ECO:0000256" key="1">
    <source>
        <dbReference type="SAM" id="MobiDB-lite"/>
    </source>
</evidence>
<accession>A0AAD3SMP1</accession>
<sequence>MLAGAYCPNTLDAADAALLPAELRLQGTVCSWHLLGAGLFCGYYDEVVMLDAECGSGADNQDAGILIPAECGPWRCGAALSDLPVVHVDYVHLDDSCLLVGVLEYPTLLLLFLNWSGSAFCCISIISRLCCDSCSGCCVSNSPNGVVPTEHGPSGGQLTVAPISTEGISPCSVDGDALPTHHHSSDDAGGGDCNSPNKADLDSQSTPGLPVPPRPVPTNPELPSLAPSISHVEFGGAILRLLCGLFHLSGVLSLILLGHAAGLFLMRALLFLCCKEQPLRVHAALDVRCCLVLDAVSFLLLIEEECNEELLSCFLLPLLAAEGQADRCSEVECCCVMMMPLLILVLDATYAAGSAPVLLSGYAAAILCICSLIVLRFDAPMP</sequence>
<evidence type="ECO:0000313" key="4">
    <source>
        <dbReference type="Proteomes" id="UP001279734"/>
    </source>
</evidence>
<feature type="compositionally biased region" description="Polar residues" evidence="1">
    <location>
        <begin position="194"/>
        <end position="205"/>
    </location>
</feature>
<dbReference type="EMBL" id="BSYO01000013">
    <property type="protein sequence ID" value="GMH13957.1"/>
    <property type="molecule type" value="Genomic_DNA"/>
</dbReference>
<feature type="transmembrane region" description="Helical" evidence="2">
    <location>
        <begin position="245"/>
        <end position="270"/>
    </location>
</feature>
<reference evidence="3" key="1">
    <citation type="submission" date="2023-05" db="EMBL/GenBank/DDBJ databases">
        <title>Nepenthes gracilis genome sequencing.</title>
        <authorList>
            <person name="Fukushima K."/>
        </authorList>
    </citation>
    <scope>NUCLEOTIDE SEQUENCE</scope>
    <source>
        <strain evidence="3">SING2019-196</strain>
    </source>
</reference>
<proteinExistence type="predicted"/>
<keyword evidence="4" id="KW-1185">Reference proteome</keyword>
<dbReference type="Proteomes" id="UP001279734">
    <property type="component" value="Unassembled WGS sequence"/>
</dbReference>
<gene>
    <name evidence="3" type="ORF">Nepgr_015798</name>
</gene>
<evidence type="ECO:0000313" key="3">
    <source>
        <dbReference type="EMBL" id="GMH13957.1"/>
    </source>
</evidence>
<keyword evidence="2" id="KW-0472">Membrane</keyword>
<dbReference type="AlphaFoldDB" id="A0AAD3SMP1"/>